<evidence type="ECO:0000313" key="1">
    <source>
        <dbReference type="EMBL" id="KAH3737331.1"/>
    </source>
</evidence>
<name>A0A9D4D3N5_DREPO</name>
<gene>
    <name evidence="1" type="ORF">DPMN_043914</name>
</gene>
<accession>A0A9D4D3N5</accession>
<proteinExistence type="predicted"/>
<dbReference type="Proteomes" id="UP000828390">
    <property type="component" value="Unassembled WGS sequence"/>
</dbReference>
<keyword evidence="2" id="KW-1185">Reference proteome</keyword>
<organism evidence="1 2">
    <name type="scientific">Dreissena polymorpha</name>
    <name type="common">Zebra mussel</name>
    <name type="synonym">Mytilus polymorpha</name>
    <dbReference type="NCBI Taxonomy" id="45954"/>
    <lineage>
        <taxon>Eukaryota</taxon>
        <taxon>Metazoa</taxon>
        <taxon>Spiralia</taxon>
        <taxon>Lophotrochozoa</taxon>
        <taxon>Mollusca</taxon>
        <taxon>Bivalvia</taxon>
        <taxon>Autobranchia</taxon>
        <taxon>Heteroconchia</taxon>
        <taxon>Euheterodonta</taxon>
        <taxon>Imparidentia</taxon>
        <taxon>Neoheterodontei</taxon>
        <taxon>Myida</taxon>
        <taxon>Dreissenoidea</taxon>
        <taxon>Dreissenidae</taxon>
        <taxon>Dreissena</taxon>
    </lineage>
</organism>
<reference evidence="1" key="1">
    <citation type="journal article" date="2019" name="bioRxiv">
        <title>The Genome of the Zebra Mussel, Dreissena polymorpha: A Resource for Invasive Species Research.</title>
        <authorList>
            <person name="McCartney M.A."/>
            <person name="Auch B."/>
            <person name="Kono T."/>
            <person name="Mallez S."/>
            <person name="Zhang Y."/>
            <person name="Obille A."/>
            <person name="Becker A."/>
            <person name="Abrahante J.E."/>
            <person name="Garbe J."/>
            <person name="Badalamenti J.P."/>
            <person name="Herman A."/>
            <person name="Mangelson H."/>
            <person name="Liachko I."/>
            <person name="Sullivan S."/>
            <person name="Sone E.D."/>
            <person name="Koren S."/>
            <person name="Silverstein K.A.T."/>
            <person name="Beckman K.B."/>
            <person name="Gohl D.M."/>
        </authorList>
    </citation>
    <scope>NUCLEOTIDE SEQUENCE</scope>
    <source>
        <strain evidence="1">Duluth1</strain>
        <tissue evidence="1">Whole animal</tissue>
    </source>
</reference>
<sequence length="209" mass="22897">MESVQVPQRSGRLSGSLRLVSGSLLLVPRRSGILSGTVCESPVGAHTVFPPSQNVNESRAGAPTVWETVWHHLAVSCRYQDGLGIVADCLRVSCRCPGGLGYCLAQSGTILKPSKTVWECPAGVPPSHIVWEFPVGASPVLKTLWYRLRVSGCLLQVPRWSWHRRRLFWSLLQVPSWSWSPSETVTDCLGLSYRCPDDLGTVEDCLGVS</sequence>
<protein>
    <submittedName>
        <fullName evidence="1">Uncharacterized protein</fullName>
    </submittedName>
</protein>
<dbReference type="AlphaFoldDB" id="A0A9D4D3N5"/>
<comment type="caution">
    <text evidence="1">The sequence shown here is derived from an EMBL/GenBank/DDBJ whole genome shotgun (WGS) entry which is preliminary data.</text>
</comment>
<evidence type="ECO:0000313" key="2">
    <source>
        <dbReference type="Proteomes" id="UP000828390"/>
    </source>
</evidence>
<reference evidence="1" key="2">
    <citation type="submission" date="2020-11" db="EMBL/GenBank/DDBJ databases">
        <authorList>
            <person name="McCartney M.A."/>
            <person name="Auch B."/>
            <person name="Kono T."/>
            <person name="Mallez S."/>
            <person name="Becker A."/>
            <person name="Gohl D.M."/>
            <person name="Silverstein K.A.T."/>
            <person name="Koren S."/>
            <person name="Bechman K.B."/>
            <person name="Herman A."/>
            <person name="Abrahante J.E."/>
            <person name="Garbe J."/>
        </authorList>
    </citation>
    <scope>NUCLEOTIDE SEQUENCE</scope>
    <source>
        <strain evidence="1">Duluth1</strain>
        <tissue evidence="1">Whole animal</tissue>
    </source>
</reference>
<dbReference type="EMBL" id="JAIWYP010000011">
    <property type="protein sequence ID" value="KAH3737331.1"/>
    <property type="molecule type" value="Genomic_DNA"/>
</dbReference>